<keyword evidence="1" id="KW-0472">Membrane</keyword>
<dbReference type="Proteomes" id="UP001221142">
    <property type="component" value="Unassembled WGS sequence"/>
</dbReference>
<keyword evidence="1" id="KW-0812">Transmembrane</keyword>
<reference evidence="2" key="1">
    <citation type="submission" date="2023-03" db="EMBL/GenBank/DDBJ databases">
        <title>Massive genome expansion in bonnet fungi (Mycena s.s.) driven by repeated elements and novel gene families across ecological guilds.</title>
        <authorList>
            <consortium name="Lawrence Berkeley National Laboratory"/>
            <person name="Harder C.B."/>
            <person name="Miyauchi S."/>
            <person name="Viragh M."/>
            <person name="Kuo A."/>
            <person name="Thoen E."/>
            <person name="Andreopoulos B."/>
            <person name="Lu D."/>
            <person name="Skrede I."/>
            <person name="Drula E."/>
            <person name="Henrissat B."/>
            <person name="Morin E."/>
            <person name="Kohler A."/>
            <person name="Barry K."/>
            <person name="LaButti K."/>
            <person name="Morin E."/>
            <person name="Salamov A."/>
            <person name="Lipzen A."/>
            <person name="Mereny Z."/>
            <person name="Hegedus B."/>
            <person name="Baldrian P."/>
            <person name="Stursova M."/>
            <person name="Weitz H."/>
            <person name="Taylor A."/>
            <person name="Grigoriev I.V."/>
            <person name="Nagy L.G."/>
            <person name="Martin F."/>
            <person name="Kauserud H."/>
        </authorList>
    </citation>
    <scope>NUCLEOTIDE SEQUENCE</scope>
    <source>
        <strain evidence="2">9284</strain>
    </source>
</reference>
<keyword evidence="1" id="KW-1133">Transmembrane helix</keyword>
<name>A0AAD7FV93_9AGAR</name>
<dbReference type="AlphaFoldDB" id="A0AAD7FV93"/>
<evidence type="ECO:0000256" key="1">
    <source>
        <dbReference type="SAM" id="Phobius"/>
    </source>
</evidence>
<evidence type="ECO:0000313" key="3">
    <source>
        <dbReference type="Proteomes" id="UP001221142"/>
    </source>
</evidence>
<comment type="caution">
    <text evidence="2">The sequence shown here is derived from an EMBL/GenBank/DDBJ whole genome shotgun (WGS) entry which is preliminary data.</text>
</comment>
<dbReference type="EMBL" id="JARKIF010000005">
    <property type="protein sequence ID" value="KAJ7639480.1"/>
    <property type="molecule type" value="Genomic_DNA"/>
</dbReference>
<accession>A0AAD7FV93</accession>
<gene>
    <name evidence="2" type="ORF">FB45DRAFT_905704</name>
</gene>
<keyword evidence="3" id="KW-1185">Reference proteome</keyword>
<proteinExistence type="predicted"/>
<protein>
    <submittedName>
        <fullName evidence="2">Uncharacterized protein</fullName>
    </submittedName>
</protein>
<sequence length="112" mass="11625">MPTERGVVAILFVVNAVGAIGGGASLAGLGANRSTHHGFPNQLRVPGVIDGQRGLPFGLLPFLLQKRLRGGGLGILHILGASRHLAVPAAGRVGCDGAWGERMERASSRRWA</sequence>
<feature type="transmembrane region" description="Helical" evidence="1">
    <location>
        <begin position="6"/>
        <end position="29"/>
    </location>
</feature>
<evidence type="ECO:0000313" key="2">
    <source>
        <dbReference type="EMBL" id="KAJ7639480.1"/>
    </source>
</evidence>
<organism evidence="2 3">
    <name type="scientific">Roridomyces roridus</name>
    <dbReference type="NCBI Taxonomy" id="1738132"/>
    <lineage>
        <taxon>Eukaryota</taxon>
        <taxon>Fungi</taxon>
        <taxon>Dikarya</taxon>
        <taxon>Basidiomycota</taxon>
        <taxon>Agaricomycotina</taxon>
        <taxon>Agaricomycetes</taxon>
        <taxon>Agaricomycetidae</taxon>
        <taxon>Agaricales</taxon>
        <taxon>Marasmiineae</taxon>
        <taxon>Mycenaceae</taxon>
        <taxon>Roridomyces</taxon>
    </lineage>
</organism>